<dbReference type="PANTHER" id="PTHR36302">
    <property type="entry name" value="BLR7088 PROTEIN"/>
    <property type="match status" value="1"/>
</dbReference>
<evidence type="ECO:0008006" key="2">
    <source>
        <dbReference type="Google" id="ProtNLM"/>
    </source>
</evidence>
<dbReference type="PANTHER" id="PTHR36302:SF1">
    <property type="entry name" value="COPPER CHAPERONE PCU(A)C"/>
    <property type="match status" value="1"/>
</dbReference>
<dbReference type="AlphaFoldDB" id="A0A0F9V8P3"/>
<comment type="caution">
    <text evidence="1">The sequence shown here is derived from an EMBL/GenBank/DDBJ whole genome shotgun (WGS) entry which is preliminary data.</text>
</comment>
<reference evidence="1" key="1">
    <citation type="journal article" date="2015" name="Nature">
        <title>Complex archaea that bridge the gap between prokaryotes and eukaryotes.</title>
        <authorList>
            <person name="Spang A."/>
            <person name="Saw J.H."/>
            <person name="Jorgensen S.L."/>
            <person name="Zaremba-Niedzwiedzka K."/>
            <person name="Martijn J."/>
            <person name="Lind A.E."/>
            <person name="van Eijk R."/>
            <person name="Schleper C."/>
            <person name="Guy L."/>
            <person name="Ettema T.J."/>
        </authorList>
    </citation>
    <scope>NUCLEOTIDE SEQUENCE</scope>
</reference>
<dbReference type="InterPro" id="IPR036182">
    <property type="entry name" value="PCuAC_sf"/>
</dbReference>
<dbReference type="InterPro" id="IPR058248">
    <property type="entry name" value="Lxx211020-like"/>
</dbReference>
<name>A0A0F9V8P3_9ZZZZ</name>
<proteinExistence type="predicted"/>
<accession>A0A0F9V8P3</accession>
<sequence>MSFNKVLALLVFCCMAPLAAAHEFDAGELHIDHPWSRALPPVAKTGAAYLSIANHGEHDDELLGADTPIAGKVEMHEHLHQGGLMKMQQVQTLPVAAGETLEFRPGGYHLMLFNLEQPLVAGEHFPLTLHFAEAGDIEVMVNIQADEKPKSTGDAHAHH</sequence>
<dbReference type="SUPFAM" id="SSF110087">
    <property type="entry name" value="DR1885-like metal-binding protein"/>
    <property type="match status" value="1"/>
</dbReference>
<dbReference type="EMBL" id="LAZR01000034">
    <property type="protein sequence ID" value="KKO01571.1"/>
    <property type="molecule type" value="Genomic_DNA"/>
</dbReference>
<gene>
    <name evidence="1" type="ORF">LCGC14_0113750</name>
</gene>
<dbReference type="Pfam" id="PF04314">
    <property type="entry name" value="PCuAC"/>
    <property type="match status" value="1"/>
</dbReference>
<dbReference type="Gene3D" id="2.60.40.1890">
    <property type="entry name" value="PCu(A)C copper chaperone"/>
    <property type="match status" value="1"/>
</dbReference>
<organism evidence="1">
    <name type="scientific">marine sediment metagenome</name>
    <dbReference type="NCBI Taxonomy" id="412755"/>
    <lineage>
        <taxon>unclassified sequences</taxon>
        <taxon>metagenomes</taxon>
        <taxon>ecological metagenomes</taxon>
    </lineage>
</organism>
<dbReference type="InterPro" id="IPR007410">
    <property type="entry name" value="LpqE-like"/>
</dbReference>
<evidence type="ECO:0000313" key="1">
    <source>
        <dbReference type="EMBL" id="KKO01571.1"/>
    </source>
</evidence>
<protein>
    <recommendedName>
        <fullName evidence="2">Copper chaperone PCu(A)C</fullName>
    </recommendedName>
</protein>